<organism evidence="1 2">
    <name type="scientific">Trifolium subterraneum</name>
    <name type="common">Subterranean clover</name>
    <dbReference type="NCBI Taxonomy" id="3900"/>
    <lineage>
        <taxon>Eukaryota</taxon>
        <taxon>Viridiplantae</taxon>
        <taxon>Streptophyta</taxon>
        <taxon>Embryophyta</taxon>
        <taxon>Tracheophyta</taxon>
        <taxon>Spermatophyta</taxon>
        <taxon>Magnoliopsida</taxon>
        <taxon>eudicotyledons</taxon>
        <taxon>Gunneridae</taxon>
        <taxon>Pentapetalae</taxon>
        <taxon>rosids</taxon>
        <taxon>fabids</taxon>
        <taxon>Fabales</taxon>
        <taxon>Fabaceae</taxon>
        <taxon>Papilionoideae</taxon>
        <taxon>50 kb inversion clade</taxon>
        <taxon>NPAAA clade</taxon>
        <taxon>Hologalegina</taxon>
        <taxon>IRL clade</taxon>
        <taxon>Trifolieae</taxon>
        <taxon>Trifolium</taxon>
    </lineage>
</organism>
<proteinExistence type="predicted"/>
<sequence length="76" mass="8519">MGPAEFEKLNCQGTRECGQNSEDGLMSLLTIDYLDSIMEWSKFVPEVKDISFEITDAILDIMNNEIVSEMIGTLTP</sequence>
<dbReference type="PANTHER" id="PTHR37613:SF5">
    <property type="entry name" value="DUF4378 DOMAIN-CONTAINING PROTEIN"/>
    <property type="match status" value="1"/>
</dbReference>
<dbReference type="Proteomes" id="UP000242715">
    <property type="component" value="Unassembled WGS sequence"/>
</dbReference>
<dbReference type="OrthoDB" id="691329at2759"/>
<evidence type="ECO:0000313" key="2">
    <source>
        <dbReference type="Proteomes" id="UP000242715"/>
    </source>
</evidence>
<keyword evidence="2" id="KW-1185">Reference proteome</keyword>
<dbReference type="EMBL" id="DF973344">
    <property type="protein sequence ID" value="GAU26913.1"/>
    <property type="molecule type" value="Genomic_DNA"/>
</dbReference>
<accession>A0A2Z6MA42</accession>
<evidence type="ECO:0000313" key="1">
    <source>
        <dbReference type="EMBL" id="GAU26913.1"/>
    </source>
</evidence>
<gene>
    <name evidence="1" type="ORF">TSUD_05830</name>
</gene>
<dbReference type="PANTHER" id="PTHR37613">
    <property type="entry name" value="DUF4378 DOMAIN PROTEIN"/>
    <property type="match status" value="1"/>
</dbReference>
<reference evidence="2" key="1">
    <citation type="journal article" date="2017" name="Front. Plant Sci.">
        <title>Climate Clever Clovers: New Paradigm to Reduce the Environmental Footprint of Ruminants by Breeding Low Methanogenic Forages Utilizing Haplotype Variation.</title>
        <authorList>
            <person name="Kaur P."/>
            <person name="Appels R."/>
            <person name="Bayer P.E."/>
            <person name="Keeble-Gagnere G."/>
            <person name="Wang J."/>
            <person name="Hirakawa H."/>
            <person name="Shirasawa K."/>
            <person name="Vercoe P."/>
            <person name="Stefanova K."/>
            <person name="Durmic Z."/>
            <person name="Nichols P."/>
            <person name="Revell C."/>
            <person name="Isobe S.N."/>
            <person name="Edwards D."/>
            <person name="Erskine W."/>
        </authorList>
    </citation>
    <scope>NUCLEOTIDE SEQUENCE [LARGE SCALE GENOMIC DNA]</scope>
    <source>
        <strain evidence="2">cv. Daliak</strain>
    </source>
</reference>
<dbReference type="AlphaFoldDB" id="A0A2Z6MA42"/>
<protein>
    <submittedName>
        <fullName evidence="1">Uncharacterized protein</fullName>
    </submittedName>
</protein>
<name>A0A2Z6MA42_TRISU</name>